<proteinExistence type="predicted"/>
<evidence type="ECO:0000313" key="2">
    <source>
        <dbReference type="EMBL" id="AKE60027.1"/>
    </source>
</evidence>
<dbReference type="EMBL" id="CP011132">
    <property type="protein sequence ID" value="AKE60027.1"/>
    <property type="molecule type" value="Genomic_DNA"/>
</dbReference>
<feature type="domain" description="N-acetyltransferase" evidence="1">
    <location>
        <begin position="23"/>
        <end position="130"/>
    </location>
</feature>
<reference evidence="2 3" key="1">
    <citation type="journal article" date="2013" name="Appl. Microbiol. Biotechnol.">
        <title>Glycerol assimilation and production of 1,3-propanediol by Citrobacter amalonaticus Y19.</title>
        <authorList>
            <person name="Ainala S.K."/>
            <person name="Ashok S."/>
            <person name="Ko Y."/>
            <person name="Park S."/>
        </authorList>
    </citation>
    <scope>NUCLEOTIDE SEQUENCE [LARGE SCALE GENOMIC DNA]</scope>
    <source>
        <strain evidence="2 3">Y19</strain>
    </source>
</reference>
<dbReference type="KEGG" id="cama:F384_16400"/>
<dbReference type="HOGENOM" id="CLU_1607946_0_0_6"/>
<dbReference type="AlphaFoldDB" id="A0A0F6TX13"/>
<dbReference type="OrthoDB" id="6442235at2"/>
<dbReference type="Gene3D" id="3.40.630.30">
    <property type="match status" value="1"/>
</dbReference>
<name>A0A0F6TX13_CITAM</name>
<dbReference type="RefSeq" id="WP_046487186.1">
    <property type="nucleotide sequence ID" value="NZ_CP011132.1"/>
</dbReference>
<evidence type="ECO:0000259" key="1">
    <source>
        <dbReference type="Pfam" id="PF00583"/>
    </source>
</evidence>
<organism evidence="2 3">
    <name type="scientific">Citrobacter amalonaticus Y19</name>
    <dbReference type="NCBI Taxonomy" id="1261127"/>
    <lineage>
        <taxon>Bacteria</taxon>
        <taxon>Pseudomonadati</taxon>
        <taxon>Pseudomonadota</taxon>
        <taxon>Gammaproteobacteria</taxon>
        <taxon>Enterobacterales</taxon>
        <taxon>Enterobacteriaceae</taxon>
        <taxon>Citrobacter</taxon>
    </lineage>
</organism>
<sequence length="165" mass="18326">MRISRVDPDAYDTSARSFIAAMDILLKAKTVSKERIESAQRIADEYKTAGTKFIVTDYEGVAGVVGLMILSDNKDEKCFKVEDVCTHPCTKGVGLALIQHAVNFSSDFGYMGKLMLTDMSGGNFYDRLGFISSDHSIKKILEPTRSEKWTLCEGKGFILKEYSTV</sequence>
<accession>A0A0F6TX13</accession>
<protein>
    <recommendedName>
        <fullName evidence="1">N-acetyltransferase domain-containing protein</fullName>
    </recommendedName>
</protein>
<dbReference type="Proteomes" id="UP000034085">
    <property type="component" value="Chromosome"/>
</dbReference>
<dbReference type="InterPro" id="IPR016181">
    <property type="entry name" value="Acyl_CoA_acyltransferase"/>
</dbReference>
<dbReference type="GO" id="GO:0016747">
    <property type="term" value="F:acyltransferase activity, transferring groups other than amino-acyl groups"/>
    <property type="evidence" value="ECO:0007669"/>
    <property type="project" value="InterPro"/>
</dbReference>
<dbReference type="Pfam" id="PF00583">
    <property type="entry name" value="Acetyltransf_1"/>
    <property type="match status" value="1"/>
</dbReference>
<dbReference type="InterPro" id="IPR000182">
    <property type="entry name" value="GNAT_dom"/>
</dbReference>
<evidence type="ECO:0000313" key="3">
    <source>
        <dbReference type="Proteomes" id="UP000034085"/>
    </source>
</evidence>
<gene>
    <name evidence="2" type="ORF">F384_16400</name>
</gene>
<dbReference type="SUPFAM" id="SSF55729">
    <property type="entry name" value="Acyl-CoA N-acyltransferases (Nat)"/>
    <property type="match status" value="1"/>
</dbReference>
<dbReference type="PATRIC" id="fig|1261127.3.peg.3425"/>